<dbReference type="InterPro" id="IPR004570">
    <property type="entry name" value="Phosphatidylglycerol_P_synth"/>
</dbReference>
<reference evidence="20" key="1">
    <citation type="journal article" date="2019" name="Int. J. Syst. Evol. Microbiol.">
        <title>The Global Catalogue of Microorganisms (GCM) 10K type strain sequencing project: providing services to taxonomists for standard genome sequencing and annotation.</title>
        <authorList>
            <consortium name="The Broad Institute Genomics Platform"/>
            <consortium name="The Broad Institute Genome Sequencing Center for Infectious Disease"/>
            <person name="Wu L."/>
            <person name="Ma J."/>
        </authorList>
    </citation>
    <scope>NUCLEOTIDE SEQUENCE [LARGE SCALE GENOMIC DNA]</scope>
    <source>
        <strain evidence="20">CGMCC 1.15959</strain>
    </source>
</reference>
<dbReference type="InterPro" id="IPR050324">
    <property type="entry name" value="CDP-alcohol_PTase-I"/>
</dbReference>
<feature type="transmembrane region" description="Helical" evidence="18">
    <location>
        <begin position="31"/>
        <end position="48"/>
    </location>
</feature>
<evidence type="ECO:0000256" key="9">
    <source>
        <dbReference type="ARBA" id="ARBA00022692"/>
    </source>
</evidence>
<evidence type="ECO:0000256" key="18">
    <source>
        <dbReference type="SAM" id="Phobius"/>
    </source>
</evidence>
<comment type="caution">
    <text evidence="19">The sequence shown here is derived from an EMBL/GenBank/DDBJ whole genome shotgun (WGS) entry which is preliminary data.</text>
</comment>
<dbReference type="PANTHER" id="PTHR14269">
    <property type="entry name" value="CDP-DIACYLGLYCEROL--GLYCEROL-3-PHOSPHATE 3-PHOSPHATIDYLTRANSFERASE-RELATED"/>
    <property type="match status" value="1"/>
</dbReference>
<evidence type="ECO:0000256" key="2">
    <source>
        <dbReference type="ARBA" id="ARBA00005042"/>
    </source>
</evidence>
<dbReference type="RefSeq" id="WP_188643833.1">
    <property type="nucleotide sequence ID" value="NZ_BMKL01000001.1"/>
</dbReference>
<feature type="transmembrane region" description="Helical" evidence="18">
    <location>
        <begin position="7"/>
        <end position="25"/>
    </location>
</feature>
<evidence type="ECO:0000256" key="8">
    <source>
        <dbReference type="ARBA" id="ARBA00022679"/>
    </source>
</evidence>
<comment type="pathway">
    <text evidence="2">Phospholipid metabolism; phosphatidylglycerol biosynthesis; phosphatidylglycerol from CDP-diacylglycerol: step 1/2.</text>
</comment>
<dbReference type="NCBIfam" id="TIGR00560">
    <property type="entry name" value="pgsA"/>
    <property type="match status" value="1"/>
</dbReference>
<sequence>MLTLPNLLTMSRIFAVPLLAFLLWWPDWRVGYGVGFVLYCVIGFTDYLDGYLARAQGTVSKLGQFLDPIADKIMVAAVILVLAAQGYMRGPYVGDLHVIAGLIILMREIAVSGLREFLGPLRVSVPVSRLAKWKTTFQLVSLGALILGGAVHGAPCVLGSEPCIPRPGQWIHLTGLVTLWAAAVLTLITGWDYLRVGLKHMD</sequence>
<comment type="similarity">
    <text evidence="4 17">Belongs to the CDP-alcohol phosphatidyltransferase class-I family.</text>
</comment>
<dbReference type="Pfam" id="PF01066">
    <property type="entry name" value="CDP-OH_P_transf"/>
    <property type="match status" value="1"/>
</dbReference>
<dbReference type="InterPro" id="IPR048254">
    <property type="entry name" value="CDP_ALCOHOL_P_TRANSF_CS"/>
</dbReference>
<keyword evidence="9 18" id="KW-0812">Transmembrane</keyword>
<dbReference type="PANTHER" id="PTHR14269:SF62">
    <property type="entry name" value="CDP-DIACYLGLYCEROL--GLYCEROL-3-PHOSPHATE 3-PHOSPHATIDYLTRANSFERASE 1, CHLOROPLASTIC"/>
    <property type="match status" value="1"/>
</dbReference>
<accession>A0ABQ1S415</accession>
<dbReference type="PROSITE" id="PS00379">
    <property type="entry name" value="CDP_ALCOHOL_P_TRANSF"/>
    <property type="match status" value="1"/>
</dbReference>
<dbReference type="PIRSF" id="PIRSF000847">
    <property type="entry name" value="Phos_ph_gly_syn"/>
    <property type="match status" value="1"/>
</dbReference>
<organism evidence="19 20">
    <name type="scientific">Tsuneonella deserti</name>
    <dbReference type="NCBI Taxonomy" id="2035528"/>
    <lineage>
        <taxon>Bacteria</taxon>
        <taxon>Pseudomonadati</taxon>
        <taxon>Pseudomonadota</taxon>
        <taxon>Alphaproteobacteria</taxon>
        <taxon>Sphingomonadales</taxon>
        <taxon>Erythrobacteraceae</taxon>
        <taxon>Tsuneonella</taxon>
    </lineage>
</organism>
<evidence type="ECO:0000256" key="1">
    <source>
        <dbReference type="ARBA" id="ARBA00004141"/>
    </source>
</evidence>
<keyword evidence="12 18" id="KW-0472">Membrane</keyword>
<evidence type="ECO:0000256" key="11">
    <source>
        <dbReference type="ARBA" id="ARBA00023098"/>
    </source>
</evidence>
<evidence type="ECO:0000256" key="4">
    <source>
        <dbReference type="ARBA" id="ARBA00010441"/>
    </source>
</evidence>
<dbReference type="Proteomes" id="UP000619041">
    <property type="component" value="Unassembled WGS sequence"/>
</dbReference>
<comment type="catalytic activity">
    <reaction evidence="15">
        <text>a CDP-1,2-diacyl-sn-glycerol + sn-glycerol 3-phosphate = a 1,2-diacyl-sn-glycero-3-phospho-(1'-sn-glycero-3'-phosphate) + CMP + H(+)</text>
        <dbReference type="Rhea" id="RHEA:12593"/>
        <dbReference type="ChEBI" id="CHEBI:15378"/>
        <dbReference type="ChEBI" id="CHEBI:57597"/>
        <dbReference type="ChEBI" id="CHEBI:58332"/>
        <dbReference type="ChEBI" id="CHEBI:60110"/>
        <dbReference type="ChEBI" id="CHEBI:60377"/>
        <dbReference type="EC" id="2.7.8.5"/>
    </reaction>
</comment>
<proteinExistence type="inferred from homology"/>
<keyword evidence="20" id="KW-1185">Reference proteome</keyword>
<evidence type="ECO:0000256" key="16">
    <source>
        <dbReference type="NCBIfam" id="TIGR00560"/>
    </source>
</evidence>
<evidence type="ECO:0000256" key="3">
    <source>
        <dbReference type="ARBA" id="ARBA00005189"/>
    </source>
</evidence>
<evidence type="ECO:0000313" key="19">
    <source>
        <dbReference type="EMBL" id="GGD89700.1"/>
    </source>
</evidence>
<evidence type="ECO:0000256" key="17">
    <source>
        <dbReference type="RuleBase" id="RU003750"/>
    </source>
</evidence>
<evidence type="ECO:0000256" key="7">
    <source>
        <dbReference type="ARBA" id="ARBA00022516"/>
    </source>
</evidence>
<dbReference type="EC" id="2.7.8.5" evidence="5 16"/>
<protein>
    <recommendedName>
        <fullName evidence="6 16">CDP-diacylglycerol--glycerol-3-phosphate 3-phosphatidyltransferase</fullName>
        <ecNumber evidence="5 16">2.7.8.5</ecNumber>
    </recommendedName>
</protein>
<keyword evidence="8 17" id="KW-0808">Transferase</keyword>
<keyword evidence="10 18" id="KW-1133">Transmembrane helix</keyword>
<evidence type="ECO:0000256" key="15">
    <source>
        <dbReference type="ARBA" id="ARBA00048586"/>
    </source>
</evidence>
<keyword evidence="14" id="KW-1208">Phospholipid metabolism</keyword>
<feature type="transmembrane region" description="Helical" evidence="18">
    <location>
        <begin position="139"/>
        <end position="158"/>
    </location>
</feature>
<evidence type="ECO:0000313" key="20">
    <source>
        <dbReference type="Proteomes" id="UP000619041"/>
    </source>
</evidence>
<comment type="pathway">
    <text evidence="3">Lipid metabolism.</text>
</comment>
<evidence type="ECO:0000256" key="12">
    <source>
        <dbReference type="ARBA" id="ARBA00023136"/>
    </source>
</evidence>
<evidence type="ECO:0000256" key="13">
    <source>
        <dbReference type="ARBA" id="ARBA00023209"/>
    </source>
</evidence>
<dbReference type="Gene3D" id="1.20.120.1760">
    <property type="match status" value="1"/>
</dbReference>
<keyword evidence="13" id="KW-0594">Phospholipid biosynthesis</keyword>
<evidence type="ECO:0000256" key="14">
    <source>
        <dbReference type="ARBA" id="ARBA00023264"/>
    </source>
</evidence>
<evidence type="ECO:0000256" key="6">
    <source>
        <dbReference type="ARBA" id="ARBA00014944"/>
    </source>
</evidence>
<evidence type="ECO:0000256" key="10">
    <source>
        <dbReference type="ARBA" id="ARBA00022989"/>
    </source>
</evidence>
<comment type="subcellular location">
    <subcellularLocation>
        <location evidence="1">Membrane</location>
        <topology evidence="1">Multi-pass membrane protein</topology>
    </subcellularLocation>
</comment>
<evidence type="ECO:0000256" key="5">
    <source>
        <dbReference type="ARBA" id="ARBA00013170"/>
    </source>
</evidence>
<dbReference type="InterPro" id="IPR000462">
    <property type="entry name" value="CDP-OH_P_trans"/>
</dbReference>
<keyword evidence="11" id="KW-0443">Lipid metabolism</keyword>
<keyword evidence="7" id="KW-0444">Lipid biosynthesis</keyword>
<feature type="transmembrane region" description="Helical" evidence="18">
    <location>
        <begin position="170"/>
        <end position="194"/>
    </location>
</feature>
<name>A0ABQ1S415_9SPHN</name>
<gene>
    <name evidence="19" type="ORF">GCM10011515_06640</name>
</gene>
<dbReference type="EMBL" id="BMKL01000001">
    <property type="protein sequence ID" value="GGD89700.1"/>
    <property type="molecule type" value="Genomic_DNA"/>
</dbReference>
<dbReference type="InterPro" id="IPR043130">
    <property type="entry name" value="CDP-OH_PTrfase_TM_dom"/>
</dbReference>